<dbReference type="EMBL" id="LAZR01033340">
    <property type="protein sequence ID" value="KKL48363.1"/>
    <property type="molecule type" value="Genomic_DNA"/>
</dbReference>
<dbReference type="Pfam" id="PF05658">
    <property type="entry name" value="YadA_head"/>
    <property type="match status" value="2"/>
</dbReference>
<dbReference type="AlphaFoldDB" id="A0A0F9CGD2"/>
<dbReference type="GO" id="GO:0019867">
    <property type="term" value="C:outer membrane"/>
    <property type="evidence" value="ECO:0007669"/>
    <property type="project" value="InterPro"/>
</dbReference>
<reference evidence="2" key="1">
    <citation type="journal article" date="2015" name="Nature">
        <title>Complex archaea that bridge the gap between prokaryotes and eukaryotes.</title>
        <authorList>
            <person name="Spang A."/>
            <person name="Saw J.H."/>
            <person name="Jorgensen S.L."/>
            <person name="Zaremba-Niedzwiedzka K."/>
            <person name="Martijn J."/>
            <person name="Lind A.E."/>
            <person name="van Eijk R."/>
            <person name="Schleper C."/>
            <person name="Guy L."/>
            <person name="Ettema T.J."/>
        </authorList>
    </citation>
    <scope>NUCLEOTIDE SEQUENCE</scope>
</reference>
<organism evidence="2">
    <name type="scientific">marine sediment metagenome</name>
    <dbReference type="NCBI Taxonomy" id="412755"/>
    <lineage>
        <taxon>unclassified sequences</taxon>
        <taxon>metagenomes</taxon>
        <taxon>ecological metagenomes</taxon>
    </lineage>
</organism>
<dbReference type="SUPFAM" id="SSF101967">
    <property type="entry name" value="Adhesin YadA, collagen-binding domain"/>
    <property type="match status" value="1"/>
</dbReference>
<accession>A0A0F9CGD2</accession>
<protein>
    <recommendedName>
        <fullName evidence="1">Trimeric autotransporter adhesin YadA-like head domain-containing protein</fullName>
    </recommendedName>
</protein>
<sequence length="432" mass="44430">IITVILLTSGIGVAYAADTEHVGTLEVGSPTNIASGDYSAAFGYSTEASAEKAVAFGDGTTASGSHSAAFGGYTTASGHRSVSFGTLTTASGSHSAAFGYSTTAQPYSSFVIGKHNEISGTKTSWITTEPLFVIGNGADASNLNNAVTVLKNGNVGIGVSAPSEKLHISDQDVNGYTGFRLENPGQSNMELRTYGDSSSAWRGASIISSWNTDVDLGLVADSLGKVNAGTSDHVIWLDASSGNVGIGTTNPHESLEIFSRSNPVLSLHDSSTATFKLGIDESAKVFKLAAMDGGYGGHIGSFANNDDNVLSMDINGNVGIGTTSPSEKLEVAGIIYSTTGGFKFPDGTTQITASIDTIFDQTDIEAFGFVTGSHTIDTDTVLWTENGNDLSYTTGNVGIGTTTPSEKLNVNGNIKLTGNILSDGDICIGKCS</sequence>
<dbReference type="InterPro" id="IPR008640">
    <property type="entry name" value="Adhesin_Head_dom"/>
</dbReference>
<name>A0A0F9CGD2_9ZZZZ</name>
<feature type="non-terminal residue" evidence="2">
    <location>
        <position position="1"/>
    </location>
</feature>
<dbReference type="CDD" id="cd12820">
    <property type="entry name" value="LbR_YadA-like"/>
    <property type="match status" value="1"/>
</dbReference>
<dbReference type="Gene3D" id="2.150.10.10">
    <property type="entry name" value="Serralysin-like metalloprotease, C-terminal"/>
    <property type="match status" value="1"/>
</dbReference>
<evidence type="ECO:0000259" key="1">
    <source>
        <dbReference type="Pfam" id="PF05658"/>
    </source>
</evidence>
<feature type="domain" description="Trimeric autotransporter adhesin YadA-like head" evidence="1">
    <location>
        <begin position="62"/>
        <end position="86"/>
    </location>
</feature>
<comment type="caution">
    <text evidence="2">The sequence shown here is derived from an EMBL/GenBank/DDBJ whole genome shotgun (WGS) entry which is preliminary data.</text>
</comment>
<evidence type="ECO:0000313" key="2">
    <source>
        <dbReference type="EMBL" id="KKL48363.1"/>
    </source>
</evidence>
<dbReference type="InterPro" id="IPR011049">
    <property type="entry name" value="Serralysin-like_metalloprot_C"/>
</dbReference>
<gene>
    <name evidence="2" type="ORF">LCGC14_2326250</name>
</gene>
<proteinExistence type="predicted"/>
<feature type="domain" description="Trimeric autotransporter adhesin YadA-like head" evidence="1">
    <location>
        <begin position="34"/>
        <end position="59"/>
    </location>
</feature>